<reference evidence="2" key="3">
    <citation type="submission" date="2025-09" db="UniProtKB">
        <authorList>
            <consortium name="Ensembl"/>
        </authorList>
    </citation>
    <scope>IDENTIFICATION</scope>
</reference>
<organism evidence="2 3">
    <name type="scientific">Ciona savignyi</name>
    <name type="common">Pacific transparent sea squirt</name>
    <dbReference type="NCBI Taxonomy" id="51511"/>
    <lineage>
        <taxon>Eukaryota</taxon>
        <taxon>Metazoa</taxon>
        <taxon>Chordata</taxon>
        <taxon>Tunicata</taxon>
        <taxon>Ascidiacea</taxon>
        <taxon>Phlebobranchia</taxon>
        <taxon>Cionidae</taxon>
        <taxon>Ciona</taxon>
    </lineage>
</organism>
<keyword evidence="3" id="KW-1185">Reference proteome</keyword>
<evidence type="ECO:0000313" key="2">
    <source>
        <dbReference type="Ensembl" id="ENSCSAVP00000015533.1"/>
    </source>
</evidence>
<dbReference type="Ensembl" id="ENSCSAVT00000015711.1">
    <property type="protein sequence ID" value="ENSCSAVP00000015533.1"/>
    <property type="gene ID" value="ENSCSAVG00000009118.1"/>
</dbReference>
<reference evidence="3" key="1">
    <citation type="submission" date="2003-08" db="EMBL/GenBank/DDBJ databases">
        <authorList>
            <person name="Birren B."/>
            <person name="Nusbaum C."/>
            <person name="Abebe A."/>
            <person name="Abouelleil A."/>
            <person name="Adekoya E."/>
            <person name="Ait-zahra M."/>
            <person name="Allen N."/>
            <person name="Allen T."/>
            <person name="An P."/>
            <person name="Anderson M."/>
            <person name="Anderson S."/>
            <person name="Arachchi H."/>
            <person name="Armbruster J."/>
            <person name="Bachantsang P."/>
            <person name="Baldwin J."/>
            <person name="Barry A."/>
            <person name="Bayul T."/>
            <person name="Blitshsteyn B."/>
            <person name="Bloom T."/>
            <person name="Blye J."/>
            <person name="Boguslavskiy L."/>
            <person name="Borowsky M."/>
            <person name="Boukhgalter B."/>
            <person name="Brunache A."/>
            <person name="Butler J."/>
            <person name="Calixte N."/>
            <person name="Calvo S."/>
            <person name="Camarata J."/>
            <person name="Campo K."/>
            <person name="Chang J."/>
            <person name="Cheshatsang Y."/>
            <person name="Citroen M."/>
            <person name="Collymore A."/>
            <person name="Considine T."/>
            <person name="Cook A."/>
            <person name="Cooke P."/>
            <person name="Corum B."/>
            <person name="Cuomo C."/>
            <person name="David R."/>
            <person name="Dawoe T."/>
            <person name="Degray S."/>
            <person name="Dodge S."/>
            <person name="Dooley K."/>
            <person name="Dorje P."/>
            <person name="Dorjee K."/>
            <person name="Dorris L."/>
            <person name="Duffey N."/>
            <person name="Dupes A."/>
            <person name="Elkins T."/>
            <person name="Engels R."/>
            <person name="Erickson J."/>
            <person name="Farina A."/>
            <person name="Faro S."/>
            <person name="Ferreira P."/>
            <person name="Fischer H."/>
            <person name="Fitzgerald M."/>
            <person name="Foley K."/>
            <person name="Gage D."/>
            <person name="Galagan J."/>
            <person name="Gearin G."/>
            <person name="Gnerre S."/>
            <person name="Gnirke A."/>
            <person name="Goyette A."/>
            <person name="Graham J."/>
            <person name="Grandbois E."/>
            <person name="Gyaltsen K."/>
            <person name="Hafez N."/>
            <person name="Hagopian D."/>
            <person name="Hagos B."/>
            <person name="Hall J."/>
            <person name="Hatcher B."/>
            <person name="Heller A."/>
            <person name="Higgins H."/>
            <person name="Honan T."/>
            <person name="Horn A."/>
            <person name="Houde N."/>
            <person name="Hughes L."/>
            <person name="Hulme W."/>
            <person name="Husby E."/>
            <person name="Iliev I."/>
            <person name="Jaffe D."/>
            <person name="Jones C."/>
            <person name="Kamal M."/>
            <person name="Kamat A."/>
            <person name="Kamvysselis M."/>
            <person name="Karlsson E."/>
            <person name="Kells C."/>
            <person name="Kieu A."/>
            <person name="Kisner P."/>
            <person name="Kodira C."/>
            <person name="Kulbokas E."/>
            <person name="Labutti K."/>
            <person name="Lama D."/>
            <person name="Landers T."/>
            <person name="Leger J."/>
            <person name="Levine S."/>
            <person name="Lewis D."/>
            <person name="Lewis T."/>
            <person name="Lindblad-toh K."/>
            <person name="Liu X."/>
            <person name="Lokyitsang T."/>
            <person name="Lokyitsang Y."/>
            <person name="Lucien O."/>
            <person name="Lui A."/>
            <person name="Ma L.J."/>
            <person name="Mabbitt R."/>
            <person name="Macdonald J."/>
            <person name="Maclean C."/>
            <person name="Major J."/>
            <person name="Manning J."/>
            <person name="Marabella R."/>
            <person name="Maru K."/>
            <person name="Matthews C."/>
            <person name="Mauceli E."/>
            <person name="Mccarthy M."/>
            <person name="Mcdonough S."/>
            <person name="Mcghee T."/>
            <person name="Meldrim J."/>
            <person name="Meneus L."/>
            <person name="Mesirov J."/>
            <person name="Mihalev A."/>
            <person name="Mihova T."/>
            <person name="Mikkelsen T."/>
            <person name="Mlenga V."/>
            <person name="Moru K."/>
            <person name="Mozes J."/>
            <person name="Mulrain L."/>
            <person name="Munson G."/>
            <person name="Naylor J."/>
            <person name="Newes C."/>
            <person name="Nguyen C."/>
            <person name="Nguyen N."/>
            <person name="Nguyen T."/>
            <person name="Nicol R."/>
            <person name="Nielsen C."/>
            <person name="Nizzari M."/>
            <person name="Norbu C."/>
            <person name="Norbu N."/>
            <person name="O'donnell P."/>
            <person name="Okoawo O."/>
            <person name="O'leary S."/>
            <person name="Omotosho B."/>
            <person name="O'neill K."/>
            <person name="Osman S."/>
            <person name="Parker S."/>
            <person name="Perrin D."/>
            <person name="Phunkhang P."/>
            <person name="Piqani B."/>
            <person name="Purcell S."/>
            <person name="Rachupka T."/>
            <person name="Ramasamy U."/>
            <person name="Rameau R."/>
            <person name="Ray V."/>
            <person name="Raymond C."/>
            <person name="Retta R."/>
            <person name="Richardson S."/>
            <person name="Rise C."/>
            <person name="Rodriguez J."/>
            <person name="Rogers J."/>
            <person name="Rogov P."/>
            <person name="Rutman M."/>
            <person name="Schupbach R."/>
            <person name="Seaman C."/>
            <person name="Settipalli S."/>
            <person name="Sharpe T."/>
            <person name="Sheridan J."/>
            <person name="Sherpa N."/>
            <person name="Shi J."/>
            <person name="Smirnov S."/>
            <person name="Smith C."/>
            <person name="Sougnez C."/>
            <person name="Spencer B."/>
            <person name="Stalker J."/>
            <person name="Stange-thomann N."/>
            <person name="Stavropoulos S."/>
            <person name="Stetson K."/>
            <person name="Stone C."/>
            <person name="Stone S."/>
            <person name="Stubbs M."/>
            <person name="Talamas J."/>
            <person name="Tchuinga P."/>
            <person name="Tenzing P."/>
            <person name="Tesfaye S."/>
            <person name="Theodore J."/>
            <person name="Thoulutsang Y."/>
            <person name="Topham K."/>
            <person name="Towey S."/>
            <person name="Tsamla T."/>
            <person name="Tsomo N."/>
            <person name="Vallee D."/>
            <person name="Vassiliev H."/>
            <person name="Venkataraman V."/>
            <person name="Vinson J."/>
            <person name="Vo A."/>
            <person name="Wade C."/>
            <person name="Wang S."/>
            <person name="Wangchuk T."/>
            <person name="Wangdi T."/>
            <person name="Whittaker C."/>
            <person name="Wilkinson J."/>
            <person name="Wu Y."/>
            <person name="Wyman D."/>
            <person name="Yadav S."/>
            <person name="Yang S."/>
            <person name="Yang X."/>
            <person name="Yeager S."/>
            <person name="Yee E."/>
            <person name="Young G."/>
            <person name="Zainoun J."/>
            <person name="Zembeck L."/>
            <person name="Zimmer A."/>
            <person name="Zody M."/>
            <person name="Lander E."/>
        </authorList>
    </citation>
    <scope>NUCLEOTIDE SEQUENCE [LARGE SCALE GENOMIC DNA]</scope>
</reference>
<proteinExistence type="predicted"/>
<dbReference type="InParanoid" id="H2ZD67"/>
<keyword evidence="1" id="KW-0472">Membrane</keyword>
<keyword evidence="1" id="KW-1133">Transmembrane helix</keyword>
<dbReference type="AlphaFoldDB" id="H2ZD67"/>
<dbReference type="Proteomes" id="UP000007875">
    <property type="component" value="Unassembled WGS sequence"/>
</dbReference>
<dbReference type="PANTHER" id="PTHR48208">
    <property type="entry name" value="CENTROMERE PROTEIN I"/>
    <property type="match status" value="1"/>
</dbReference>
<dbReference type="PANTHER" id="PTHR48208:SF2">
    <property type="entry name" value="CENTROMERE PROTEIN I"/>
    <property type="match status" value="1"/>
</dbReference>
<accession>H2ZD67</accession>
<name>H2ZD67_CIOSA</name>
<feature type="transmembrane region" description="Helical" evidence="1">
    <location>
        <begin position="27"/>
        <end position="49"/>
    </location>
</feature>
<dbReference type="GO" id="GO:0000070">
    <property type="term" value="P:mitotic sister chromatid segregation"/>
    <property type="evidence" value="ECO:0007669"/>
    <property type="project" value="TreeGrafter"/>
</dbReference>
<evidence type="ECO:0000256" key="1">
    <source>
        <dbReference type="SAM" id="Phobius"/>
    </source>
</evidence>
<keyword evidence="1" id="KW-0812">Transmembrane</keyword>
<dbReference type="GO" id="GO:0034080">
    <property type="term" value="P:CENP-A containing chromatin assembly"/>
    <property type="evidence" value="ECO:0007669"/>
    <property type="project" value="TreeGrafter"/>
</dbReference>
<dbReference type="GO" id="GO:0000939">
    <property type="term" value="C:inner kinetochore"/>
    <property type="evidence" value="ECO:0007669"/>
    <property type="project" value="TreeGrafter"/>
</dbReference>
<evidence type="ECO:0000313" key="3">
    <source>
        <dbReference type="Proteomes" id="UP000007875"/>
    </source>
</evidence>
<protein>
    <submittedName>
        <fullName evidence="2">Uncharacterized protein</fullName>
    </submittedName>
</protein>
<sequence>MVLHFYNKTSGIYNDHKRAVFTLPPKAIVSLSLFSLSSMLVENVFGVLLKHLKCVKSLNKSEQRTHYAHISTLNRYLTDVHNTLWRWKAFQPNCSPDTMFYDNLHVDCVGQLLSPFSCHTSQPDV</sequence>
<dbReference type="HOGENOM" id="CLU_1991844_0_0_1"/>
<reference evidence="2" key="2">
    <citation type="submission" date="2025-08" db="UniProtKB">
        <authorList>
            <consortium name="Ensembl"/>
        </authorList>
    </citation>
    <scope>IDENTIFICATION</scope>
</reference>